<organism evidence="2 3">
    <name type="scientific">Thermobacillus xylanilyticus</name>
    <dbReference type="NCBI Taxonomy" id="76633"/>
    <lineage>
        <taxon>Bacteria</taxon>
        <taxon>Bacillati</taxon>
        <taxon>Bacillota</taxon>
        <taxon>Bacilli</taxon>
        <taxon>Bacillales</taxon>
        <taxon>Paenibacillaceae</taxon>
        <taxon>Thermobacillus</taxon>
    </lineage>
</organism>
<reference evidence="2 3" key="1">
    <citation type="submission" date="2021-04" db="EMBL/GenBank/DDBJ databases">
        <authorList>
            <person name="Rakotoarivonina H."/>
        </authorList>
    </citation>
    <scope>NUCLEOTIDE SEQUENCE [LARGE SCALE GENOMIC DNA]</scope>
    <source>
        <strain evidence="2 3">XE</strain>
    </source>
</reference>
<accession>A0ABM8UZD2</accession>
<protein>
    <submittedName>
        <fullName evidence="2">Uncharacterized protein</fullName>
    </submittedName>
</protein>
<keyword evidence="3" id="KW-1185">Reference proteome</keyword>
<dbReference type="Proteomes" id="UP000681526">
    <property type="component" value="Unassembled WGS sequence"/>
</dbReference>
<evidence type="ECO:0000313" key="2">
    <source>
        <dbReference type="EMBL" id="CAG5076513.1"/>
    </source>
</evidence>
<name>A0ABM8UZD2_THEXY</name>
<gene>
    <name evidence="2" type="primary">txxe 1</name>
    <name evidence="2" type="ORF">TXXE_00640</name>
</gene>
<keyword evidence="1" id="KW-0175">Coiled coil</keyword>
<dbReference type="EMBL" id="CAJRAY010000002">
    <property type="protein sequence ID" value="CAG5076513.1"/>
    <property type="molecule type" value="Genomic_DNA"/>
</dbReference>
<sequence>MHEVIESREGLKLQVEERERALVGQEDQIRELQYDKGFLEKKLETAAADLSRAKEAALEMKTQYDQLLADFNAQRLQQENKIRELQERLAERELTNRQLMLDLNRNQKEFEFKLREMESRERDKEVKIQHLEQKLRQAQNEIERLTRIISDFASQAISTARLSAASDAE</sequence>
<proteinExistence type="predicted"/>
<evidence type="ECO:0000256" key="1">
    <source>
        <dbReference type="SAM" id="Coils"/>
    </source>
</evidence>
<dbReference type="RefSeq" id="WP_213483054.1">
    <property type="nucleotide sequence ID" value="NZ_CAJRAY010000002.1"/>
</dbReference>
<feature type="coiled-coil region" evidence="1">
    <location>
        <begin position="36"/>
        <end position="155"/>
    </location>
</feature>
<comment type="caution">
    <text evidence="2">The sequence shown here is derived from an EMBL/GenBank/DDBJ whole genome shotgun (WGS) entry which is preliminary data.</text>
</comment>
<evidence type="ECO:0000313" key="3">
    <source>
        <dbReference type="Proteomes" id="UP000681526"/>
    </source>
</evidence>